<keyword evidence="2" id="KW-1185">Reference proteome</keyword>
<evidence type="ECO:0000313" key="2">
    <source>
        <dbReference type="Proteomes" id="UP001060170"/>
    </source>
</evidence>
<organism evidence="1 2">
    <name type="scientific">Puccinia striiformis f. sp. tritici</name>
    <dbReference type="NCBI Taxonomy" id="168172"/>
    <lineage>
        <taxon>Eukaryota</taxon>
        <taxon>Fungi</taxon>
        <taxon>Dikarya</taxon>
        <taxon>Basidiomycota</taxon>
        <taxon>Pucciniomycotina</taxon>
        <taxon>Pucciniomycetes</taxon>
        <taxon>Pucciniales</taxon>
        <taxon>Pucciniaceae</taxon>
        <taxon>Puccinia</taxon>
    </lineage>
</organism>
<comment type="caution">
    <text evidence="1">The sequence shown here is derived from an EMBL/GenBank/DDBJ whole genome shotgun (WGS) entry which is preliminary data.</text>
</comment>
<proteinExistence type="predicted"/>
<reference evidence="2" key="1">
    <citation type="journal article" date="2018" name="BMC Genomics">
        <title>Genomic insights into host adaptation between the wheat stripe rust pathogen (Puccinia striiformis f. sp. tritici) and the barley stripe rust pathogen (Puccinia striiformis f. sp. hordei).</title>
        <authorList>
            <person name="Xia C."/>
            <person name="Wang M."/>
            <person name="Yin C."/>
            <person name="Cornejo O.E."/>
            <person name="Hulbert S.H."/>
            <person name="Chen X."/>
        </authorList>
    </citation>
    <scope>NUCLEOTIDE SEQUENCE [LARGE SCALE GENOMIC DNA]</scope>
    <source>
        <strain evidence="2">93-210</strain>
    </source>
</reference>
<dbReference type="EMBL" id="CM045872">
    <property type="protein sequence ID" value="KAI7949834.1"/>
    <property type="molecule type" value="Genomic_DNA"/>
</dbReference>
<dbReference type="Proteomes" id="UP001060170">
    <property type="component" value="Chromosome 8"/>
</dbReference>
<reference evidence="2" key="2">
    <citation type="journal article" date="2018" name="Mol. Plant Microbe Interact.">
        <title>Genome sequence resources for the wheat stripe rust pathogen (Puccinia striiformis f. sp. tritici) and the barley stripe rust pathogen (Puccinia striiformis f. sp. hordei).</title>
        <authorList>
            <person name="Xia C."/>
            <person name="Wang M."/>
            <person name="Yin C."/>
            <person name="Cornejo O.E."/>
            <person name="Hulbert S.H."/>
            <person name="Chen X."/>
        </authorList>
    </citation>
    <scope>NUCLEOTIDE SEQUENCE [LARGE SCALE GENOMIC DNA]</scope>
    <source>
        <strain evidence="2">93-210</strain>
    </source>
</reference>
<sequence>MDHSTKFQDRCTQQHTAADNVCNGKTWIACDERGLFGMACRHDQILQLINIVQSGEKAHFTMTMIKKLIESTNKGEGYTKKLAFLYDIGCNIEKGITQNQFPEHLEANLLRFGTSVFHAYVHQWSCQLGYNPKLNDGWGMLDGERMERTWAFLS</sequence>
<accession>A0ACC0EBT0</accession>
<feature type="non-terminal residue" evidence="1">
    <location>
        <position position="154"/>
    </location>
</feature>
<name>A0ACC0EBT0_9BASI</name>
<reference evidence="1 2" key="3">
    <citation type="journal article" date="2022" name="Microbiol. Spectr.">
        <title>Folding features and dynamics of 3D genome architecture in plant fungal pathogens.</title>
        <authorList>
            <person name="Xia C."/>
        </authorList>
    </citation>
    <scope>NUCLEOTIDE SEQUENCE [LARGE SCALE GENOMIC DNA]</scope>
    <source>
        <strain evidence="1 2">93-210</strain>
    </source>
</reference>
<evidence type="ECO:0000313" key="1">
    <source>
        <dbReference type="EMBL" id="KAI7949834.1"/>
    </source>
</evidence>
<gene>
    <name evidence="1" type="ORF">MJO28_008655</name>
</gene>
<protein>
    <submittedName>
        <fullName evidence="1">Uncharacterized protein</fullName>
    </submittedName>
</protein>